<dbReference type="PROSITE" id="PS51029">
    <property type="entry name" value="MADF"/>
    <property type="match status" value="1"/>
</dbReference>
<reference evidence="4" key="1">
    <citation type="submission" date="2025-05" db="UniProtKB">
        <authorList>
            <consortium name="EnsemblMetazoa"/>
        </authorList>
    </citation>
    <scope>IDENTIFICATION</scope>
</reference>
<feature type="region of interest" description="Disordered" evidence="1">
    <location>
        <begin position="113"/>
        <end position="153"/>
    </location>
</feature>
<dbReference type="PANTHER" id="PTHR12243:SF67">
    <property type="entry name" value="COREPRESSOR OF PANGOLIN, ISOFORM A-RELATED"/>
    <property type="match status" value="1"/>
</dbReference>
<dbReference type="SMART" id="SM00595">
    <property type="entry name" value="MADF"/>
    <property type="match status" value="1"/>
</dbReference>
<keyword evidence="5" id="KW-1185">Reference proteome</keyword>
<protein>
    <recommendedName>
        <fullName evidence="6">Transcription factor Adf-1-like</fullName>
    </recommendedName>
</protein>
<dbReference type="PANTHER" id="PTHR12243">
    <property type="entry name" value="MADF DOMAIN TRANSCRIPTION FACTOR"/>
    <property type="match status" value="1"/>
</dbReference>
<sequence>MKRQQRPAFSSEQEEMLIDCVQELEALYDFSHKRYSDNQYKNLMWKEIGEKLQQDAEQCKPRWESIWSQYRKIKNSSTGQAADKKPKWNNEDHLEFLRPHMKDKQRLTSIASETLSVITDDEDESNPENPNDPDVPESSSVCYAEDTPKKGNY</sequence>
<proteinExistence type="predicted"/>
<feature type="domain" description="MADF" evidence="3">
    <location>
        <begin position="16"/>
        <end position="102"/>
    </location>
</feature>
<feature type="domain" description="Myb-like" evidence="2">
    <location>
        <begin position="1"/>
        <end position="67"/>
    </location>
</feature>
<dbReference type="InterPro" id="IPR006578">
    <property type="entry name" value="MADF-dom"/>
</dbReference>
<evidence type="ECO:0000313" key="5">
    <source>
        <dbReference type="Proteomes" id="UP001652700"/>
    </source>
</evidence>
<dbReference type="InterPro" id="IPR001005">
    <property type="entry name" value="SANT/Myb"/>
</dbReference>
<dbReference type="Proteomes" id="UP001652700">
    <property type="component" value="Unplaced"/>
</dbReference>
<evidence type="ECO:0000259" key="3">
    <source>
        <dbReference type="PROSITE" id="PS51029"/>
    </source>
</evidence>
<dbReference type="PROSITE" id="PS50090">
    <property type="entry name" value="MYB_LIKE"/>
    <property type="match status" value="1"/>
</dbReference>
<dbReference type="EnsemblMetazoa" id="XM_050660492.1">
    <property type="protein sequence ID" value="XP_050516449.1"/>
    <property type="gene ID" value="LOC126891315"/>
</dbReference>
<evidence type="ECO:0000259" key="2">
    <source>
        <dbReference type="PROSITE" id="PS50090"/>
    </source>
</evidence>
<dbReference type="RefSeq" id="XP_050516449.1">
    <property type="nucleotide sequence ID" value="XM_050660492.1"/>
</dbReference>
<dbReference type="InterPro" id="IPR039353">
    <property type="entry name" value="TF_Adf1"/>
</dbReference>
<name>A0ABM5L1Y1_DIAVI</name>
<accession>A0ABM5L1Y1</accession>
<evidence type="ECO:0000313" key="4">
    <source>
        <dbReference type="EnsemblMetazoa" id="XP_050516449.1"/>
    </source>
</evidence>
<dbReference type="GeneID" id="126891315"/>
<dbReference type="Pfam" id="PF10545">
    <property type="entry name" value="MADF_DNA_bdg"/>
    <property type="match status" value="1"/>
</dbReference>
<evidence type="ECO:0008006" key="6">
    <source>
        <dbReference type="Google" id="ProtNLM"/>
    </source>
</evidence>
<evidence type="ECO:0000256" key="1">
    <source>
        <dbReference type="SAM" id="MobiDB-lite"/>
    </source>
</evidence>
<organism evidence="4 5">
    <name type="scientific">Diabrotica virgifera virgifera</name>
    <name type="common">western corn rootworm</name>
    <dbReference type="NCBI Taxonomy" id="50390"/>
    <lineage>
        <taxon>Eukaryota</taxon>
        <taxon>Metazoa</taxon>
        <taxon>Ecdysozoa</taxon>
        <taxon>Arthropoda</taxon>
        <taxon>Hexapoda</taxon>
        <taxon>Insecta</taxon>
        <taxon>Pterygota</taxon>
        <taxon>Neoptera</taxon>
        <taxon>Endopterygota</taxon>
        <taxon>Coleoptera</taxon>
        <taxon>Polyphaga</taxon>
        <taxon>Cucujiformia</taxon>
        <taxon>Chrysomeloidea</taxon>
        <taxon>Chrysomelidae</taxon>
        <taxon>Galerucinae</taxon>
        <taxon>Diabroticina</taxon>
        <taxon>Diabroticites</taxon>
        <taxon>Diabrotica</taxon>
    </lineage>
</organism>